<evidence type="ECO:0000313" key="1">
    <source>
        <dbReference type="EMBL" id="KAH9521003.1"/>
    </source>
</evidence>
<reference evidence="1" key="1">
    <citation type="submission" date="2013-05" db="EMBL/GenBank/DDBJ databases">
        <authorList>
            <person name="Yim A.K.Y."/>
            <person name="Chan T.F."/>
            <person name="Ji K.M."/>
            <person name="Liu X.Y."/>
            <person name="Zhou J.W."/>
            <person name="Li R.Q."/>
            <person name="Yang K.Y."/>
            <person name="Li J."/>
            <person name="Li M."/>
            <person name="Law P.T.W."/>
            <person name="Wu Y.L."/>
            <person name="Cai Z.L."/>
            <person name="Qin H."/>
            <person name="Bao Y."/>
            <person name="Leung R.K.K."/>
            <person name="Ng P.K.S."/>
            <person name="Zou J."/>
            <person name="Zhong X.J."/>
            <person name="Ran P.X."/>
            <person name="Zhong N.S."/>
            <person name="Liu Z.G."/>
            <person name="Tsui S.K.W."/>
        </authorList>
    </citation>
    <scope>NUCLEOTIDE SEQUENCE</scope>
    <source>
        <strain evidence="1">Derf</strain>
        <tissue evidence="1">Whole organism</tissue>
    </source>
</reference>
<sequence length="87" mass="9377">MTTTANPKLLISLALAMKSASPSFRLIELTTPLPWQHLRPASITSNLEESIQTGTRQISGSVLIRFKKLAISLGPSIIPSSMLTSNT</sequence>
<protein>
    <submittedName>
        <fullName evidence="1">Uncharacterized protein</fullName>
    </submittedName>
</protein>
<proteinExistence type="predicted"/>
<keyword evidence="2" id="KW-1185">Reference proteome</keyword>
<reference evidence="1" key="2">
    <citation type="journal article" date="2022" name="Res Sq">
        <title>Comparative Genomics Reveals Insights into the Divergent Evolution of Astigmatic Mites and Household Pest Adaptations.</title>
        <authorList>
            <person name="Xiong Q."/>
            <person name="Wan A.T.-Y."/>
            <person name="Liu X.-Y."/>
            <person name="Fung C.S.-H."/>
            <person name="Xiao X."/>
            <person name="Malainual N."/>
            <person name="Hou J."/>
            <person name="Wang L."/>
            <person name="Wang M."/>
            <person name="Yang K."/>
            <person name="Cui Y."/>
            <person name="Leung E."/>
            <person name="Nong W."/>
            <person name="Shin S.-K."/>
            <person name="Au S."/>
            <person name="Jeong K.Y."/>
            <person name="Chew F.T."/>
            <person name="Hui J."/>
            <person name="Leung T.F."/>
            <person name="Tungtrongchitr A."/>
            <person name="Zhong N."/>
            <person name="Liu Z."/>
            <person name="Tsui S."/>
        </authorList>
    </citation>
    <scope>NUCLEOTIDE SEQUENCE</scope>
    <source>
        <strain evidence="1">Derf</strain>
        <tissue evidence="1">Whole organism</tissue>
    </source>
</reference>
<accession>A0A922L6F7</accession>
<evidence type="ECO:0000313" key="2">
    <source>
        <dbReference type="Proteomes" id="UP000790347"/>
    </source>
</evidence>
<gene>
    <name evidence="1" type="ORF">DERF_004678</name>
</gene>
<comment type="caution">
    <text evidence="1">The sequence shown here is derived from an EMBL/GenBank/DDBJ whole genome shotgun (WGS) entry which is preliminary data.</text>
</comment>
<dbReference type="AlphaFoldDB" id="A0A922L6F7"/>
<organism evidence="1 2">
    <name type="scientific">Dermatophagoides farinae</name>
    <name type="common">American house dust mite</name>
    <dbReference type="NCBI Taxonomy" id="6954"/>
    <lineage>
        <taxon>Eukaryota</taxon>
        <taxon>Metazoa</taxon>
        <taxon>Ecdysozoa</taxon>
        <taxon>Arthropoda</taxon>
        <taxon>Chelicerata</taxon>
        <taxon>Arachnida</taxon>
        <taxon>Acari</taxon>
        <taxon>Acariformes</taxon>
        <taxon>Sarcoptiformes</taxon>
        <taxon>Astigmata</taxon>
        <taxon>Psoroptidia</taxon>
        <taxon>Analgoidea</taxon>
        <taxon>Pyroglyphidae</taxon>
        <taxon>Dermatophagoidinae</taxon>
        <taxon>Dermatophagoides</taxon>
    </lineage>
</organism>
<dbReference type="EMBL" id="ASGP02000002">
    <property type="protein sequence ID" value="KAH9521003.1"/>
    <property type="molecule type" value="Genomic_DNA"/>
</dbReference>
<name>A0A922L6F7_DERFA</name>
<dbReference type="Proteomes" id="UP000790347">
    <property type="component" value="Unassembled WGS sequence"/>
</dbReference>